<feature type="transmembrane region" description="Helical" evidence="1">
    <location>
        <begin position="332"/>
        <end position="350"/>
    </location>
</feature>
<feature type="transmembrane region" description="Helical" evidence="1">
    <location>
        <begin position="188"/>
        <end position="208"/>
    </location>
</feature>
<gene>
    <name evidence="2" type="ORF">BHK98_01170</name>
</gene>
<dbReference type="PANTHER" id="PTHR37814">
    <property type="entry name" value="CONSERVED MEMBRANE PROTEIN"/>
    <property type="match status" value="1"/>
</dbReference>
<dbReference type="PANTHER" id="PTHR37814:SF1">
    <property type="entry name" value="MEMBRANE PROTEIN"/>
    <property type="match status" value="1"/>
</dbReference>
<evidence type="ECO:0000313" key="3">
    <source>
        <dbReference type="Proteomes" id="UP000187404"/>
    </source>
</evidence>
<feature type="transmembrane region" description="Helical" evidence="1">
    <location>
        <begin position="149"/>
        <end position="168"/>
    </location>
</feature>
<reference evidence="2 3" key="1">
    <citation type="journal article" date="2016" name="Appl. Environ. Microbiol.">
        <title>Function and Phylogeny of Bacterial Butyryl Coenzyme A:Acetate Transferases and Their Diversity in the Proximal Colon of Swine.</title>
        <authorList>
            <person name="Trachsel J."/>
            <person name="Bayles D.O."/>
            <person name="Looft T."/>
            <person name="Levine U.Y."/>
            <person name="Allen H.K."/>
        </authorList>
    </citation>
    <scope>NUCLEOTIDE SEQUENCE [LARGE SCALE GENOMIC DNA]</scope>
    <source>
        <strain evidence="2 3">68-3-10</strain>
    </source>
</reference>
<feature type="transmembrane region" description="Helical" evidence="1">
    <location>
        <begin position="9"/>
        <end position="29"/>
    </location>
</feature>
<dbReference type="AlphaFoldDB" id="A0A1Q9JF40"/>
<proteinExistence type="predicted"/>
<dbReference type="InterPro" id="IPR038728">
    <property type="entry name" value="YkvI-like"/>
</dbReference>
<feature type="transmembrane region" description="Helical" evidence="1">
    <location>
        <begin position="269"/>
        <end position="291"/>
    </location>
</feature>
<dbReference type="Proteomes" id="UP000187404">
    <property type="component" value="Unassembled WGS sequence"/>
</dbReference>
<protein>
    <recommendedName>
        <fullName evidence="4">Membrane protein YkvI</fullName>
    </recommendedName>
</protein>
<keyword evidence="1" id="KW-0812">Transmembrane</keyword>
<accession>A0A1Q9JF40</accession>
<feature type="transmembrane region" description="Helical" evidence="1">
    <location>
        <begin position="220"/>
        <end position="242"/>
    </location>
</feature>
<organism evidence="2 3">
    <name type="scientific">Hornefia porci</name>
    <dbReference type="NCBI Taxonomy" id="2652292"/>
    <lineage>
        <taxon>Bacteria</taxon>
        <taxon>Bacillati</taxon>
        <taxon>Bacillota</taxon>
        <taxon>Clostridia</taxon>
        <taxon>Peptostreptococcales</taxon>
        <taxon>Anaerovoracaceae</taxon>
        <taxon>Hornefia</taxon>
    </lineage>
</organism>
<sequence>MSGTTEKKLNFVSVAAMYVGVIMGAGFASGRETWQFFGIFGDKAFYGVIIAAAGFAAIAYMIGYLAVRLNTRDMGRIVCFIDNRYLSEGFGYFMAVFLFTTIISMTAAGGSFLYQQFGVHRAIGGGIIAILVAATILGDFDRISRLFRYIVPVLFVVVIVCCALVIFSDMKQSGATGGFKPSRMAPDWLIAAPLYVAYNMMGMIPMGATASLNAKSRGHALWGSLFGGLLLGMMILVLVLALQKDMAFSASLDLPMLGYSVRLSPVINILYGSVLYVSIYSAATSVFYGFTTKLPEGPHRSRIILVSILIGYLLGLVGFRNLVAYMYPIEGYFGLVVIFMITVNFFKVLLGGKKTGKKGVHEQYD</sequence>
<feature type="transmembrane region" description="Helical" evidence="1">
    <location>
        <begin position="119"/>
        <end position="137"/>
    </location>
</feature>
<feature type="transmembrane region" description="Helical" evidence="1">
    <location>
        <begin position="44"/>
        <end position="67"/>
    </location>
</feature>
<dbReference type="EMBL" id="MJIE01000001">
    <property type="protein sequence ID" value="OLR54815.1"/>
    <property type="molecule type" value="Genomic_DNA"/>
</dbReference>
<evidence type="ECO:0008006" key="4">
    <source>
        <dbReference type="Google" id="ProtNLM"/>
    </source>
</evidence>
<evidence type="ECO:0000313" key="2">
    <source>
        <dbReference type="EMBL" id="OLR54815.1"/>
    </source>
</evidence>
<dbReference type="OrthoDB" id="4424890at2"/>
<feature type="transmembrane region" description="Helical" evidence="1">
    <location>
        <begin position="90"/>
        <end position="113"/>
    </location>
</feature>
<dbReference type="STRING" id="1261640.BHK98_01170"/>
<feature type="transmembrane region" description="Helical" evidence="1">
    <location>
        <begin position="303"/>
        <end position="326"/>
    </location>
</feature>
<keyword evidence="1" id="KW-0472">Membrane</keyword>
<keyword evidence="3" id="KW-1185">Reference proteome</keyword>
<comment type="caution">
    <text evidence="2">The sequence shown here is derived from an EMBL/GenBank/DDBJ whole genome shotgun (WGS) entry which is preliminary data.</text>
</comment>
<dbReference type="RefSeq" id="WP_075711834.1">
    <property type="nucleotide sequence ID" value="NZ_MJIE01000001.1"/>
</dbReference>
<keyword evidence="1" id="KW-1133">Transmembrane helix</keyword>
<evidence type="ECO:0000256" key="1">
    <source>
        <dbReference type="SAM" id="Phobius"/>
    </source>
</evidence>
<name>A0A1Q9JF40_9FIRM</name>